<accession>A0A0C3JH22</accession>
<dbReference type="HOGENOM" id="CLU_2004858_0_0_1"/>
<reference evidence="1 2" key="1">
    <citation type="submission" date="2014-04" db="EMBL/GenBank/DDBJ databases">
        <authorList>
            <consortium name="DOE Joint Genome Institute"/>
            <person name="Kuo A."/>
            <person name="Kohler A."/>
            <person name="Costa M.D."/>
            <person name="Nagy L.G."/>
            <person name="Floudas D."/>
            <person name="Copeland A."/>
            <person name="Barry K.W."/>
            <person name="Cichocki N."/>
            <person name="Veneault-Fourrey C."/>
            <person name="LaButti K."/>
            <person name="Lindquist E.A."/>
            <person name="Lipzen A."/>
            <person name="Lundell T."/>
            <person name="Morin E."/>
            <person name="Murat C."/>
            <person name="Sun H."/>
            <person name="Tunlid A."/>
            <person name="Henrissat B."/>
            <person name="Grigoriev I.V."/>
            <person name="Hibbett D.S."/>
            <person name="Martin F."/>
            <person name="Nordberg H.P."/>
            <person name="Cantor M.N."/>
            <person name="Hua S.X."/>
        </authorList>
    </citation>
    <scope>NUCLEOTIDE SEQUENCE [LARGE SCALE GENOMIC DNA]</scope>
    <source>
        <strain evidence="1 2">Marx 270</strain>
    </source>
</reference>
<evidence type="ECO:0000313" key="1">
    <source>
        <dbReference type="EMBL" id="KIN96896.1"/>
    </source>
</evidence>
<dbReference type="AlphaFoldDB" id="A0A0C3JH22"/>
<keyword evidence="2" id="KW-1185">Reference proteome</keyword>
<protein>
    <submittedName>
        <fullName evidence="1">Uncharacterized protein</fullName>
    </submittedName>
</protein>
<dbReference type="InParanoid" id="A0A0C3JH22"/>
<dbReference type="EMBL" id="KN832037">
    <property type="protein sequence ID" value="KIN96896.1"/>
    <property type="molecule type" value="Genomic_DNA"/>
</dbReference>
<dbReference type="Proteomes" id="UP000054217">
    <property type="component" value="Unassembled WGS sequence"/>
</dbReference>
<gene>
    <name evidence="1" type="ORF">M404DRAFT_922442</name>
</gene>
<proteinExistence type="predicted"/>
<evidence type="ECO:0000313" key="2">
    <source>
        <dbReference type="Proteomes" id="UP000054217"/>
    </source>
</evidence>
<sequence>MRYIRPYLLASASKTFAITLLEGGGCTRPVNYTSQHARSGYKFQPLGLKAGTRPSGDSSSDLNGMKFQEQPCLILVHFMFCRLSRSFGPPSRSGQASDDVRVLHMTVLASPASTTPTATAVHSL</sequence>
<name>A0A0C3JH22_PISTI</name>
<reference evidence="2" key="2">
    <citation type="submission" date="2015-01" db="EMBL/GenBank/DDBJ databases">
        <title>Evolutionary Origins and Diversification of the Mycorrhizal Mutualists.</title>
        <authorList>
            <consortium name="DOE Joint Genome Institute"/>
            <consortium name="Mycorrhizal Genomics Consortium"/>
            <person name="Kohler A."/>
            <person name="Kuo A."/>
            <person name="Nagy L.G."/>
            <person name="Floudas D."/>
            <person name="Copeland A."/>
            <person name="Barry K.W."/>
            <person name="Cichocki N."/>
            <person name="Veneault-Fourrey C."/>
            <person name="LaButti K."/>
            <person name="Lindquist E.A."/>
            <person name="Lipzen A."/>
            <person name="Lundell T."/>
            <person name="Morin E."/>
            <person name="Murat C."/>
            <person name="Riley R."/>
            <person name="Ohm R."/>
            <person name="Sun H."/>
            <person name="Tunlid A."/>
            <person name="Henrissat B."/>
            <person name="Grigoriev I.V."/>
            <person name="Hibbett D.S."/>
            <person name="Martin F."/>
        </authorList>
    </citation>
    <scope>NUCLEOTIDE SEQUENCE [LARGE SCALE GENOMIC DNA]</scope>
    <source>
        <strain evidence="2">Marx 270</strain>
    </source>
</reference>
<organism evidence="1 2">
    <name type="scientific">Pisolithus tinctorius Marx 270</name>
    <dbReference type="NCBI Taxonomy" id="870435"/>
    <lineage>
        <taxon>Eukaryota</taxon>
        <taxon>Fungi</taxon>
        <taxon>Dikarya</taxon>
        <taxon>Basidiomycota</taxon>
        <taxon>Agaricomycotina</taxon>
        <taxon>Agaricomycetes</taxon>
        <taxon>Agaricomycetidae</taxon>
        <taxon>Boletales</taxon>
        <taxon>Sclerodermatineae</taxon>
        <taxon>Pisolithaceae</taxon>
        <taxon>Pisolithus</taxon>
    </lineage>
</organism>